<comment type="caution">
    <text evidence="4">The sequence shown here is derived from an EMBL/GenBank/DDBJ whole genome shotgun (WGS) entry which is preliminary data.</text>
</comment>
<sequence>MILADKIIELRKKNGWSQEEFAEMLGVSRQSVSKWEGAQSTPELNRLIQMSKIFSVSTDYLLKDDVENLDPEQADLEWLEDRRKFSLEEANSYLKLKAESRPILAGGISLLILSPSILLYTALGAETENFPLSEDMATLIGVATLLLAVAIGVGLIIFANQKVAKFDFLEKEMIDTEYGVTNLARDLKEKSHDQYVFRLILGIGLCIVSAIPILMIELFDQAKTNVGIFIIMTLALVAIGVNLIVQTLDQREAYDQLLQEEDYSLESKRRRSWSGPIFGAYWTLIAMVYIAYSLYTDNWAWSWVIWPFAGAFSGVIELIGDSFSKKR</sequence>
<evidence type="ECO:0000313" key="4">
    <source>
        <dbReference type="EMBL" id="EFR30669.1"/>
    </source>
</evidence>
<feature type="transmembrane region" description="Helical" evidence="2">
    <location>
        <begin position="301"/>
        <end position="320"/>
    </location>
</feature>
<dbReference type="PROSITE" id="PS50943">
    <property type="entry name" value="HTH_CROC1"/>
    <property type="match status" value="1"/>
</dbReference>
<dbReference type="OrthoDB" id="9805856at2"/>
<name>E4KQM6_9LACT</name>
<feature type="transmembrane region" description="Helical" evidence="2">
    <location>
        <begin position="137"/>
        <end position="159"/>
    </location>
</feature>
<keyword evidence="5" id="KW-1185">Reference proteome</keyword>
<dbReference type="GO" id="GO:0003677">
    <property type="term" value="F:DNA binding"/>
    <property type="evidence" value="ECO:0007669"/>
    <property type="project" value="UniProtKB-KW"/>
</dbReference>
<dbReference type="PANTHER" id="PTHR46558:SF11">
    <property type="entry name" value="HTH-TYPE TRANSCRIPTIONAL REGULATOR XRE"/>
    <property type="match status" value="1"/>
</dbReference>
<dbReference type="RefSeq" id="WP_006418829.1">
    <property type="nucleotide sequence ID" value="NZ_AENN01000017.1"/>
</dbReference>
<dbReference type="eggNOG" id="COG1476">
    <property type="taxonomic scope" value="Bacteria"/>
</dbReference>
<keyword evidence="2" id="KW-0812">Transmembrane</keyword>
<keyword evidence="2" id="KW-0472">Membrane</keyword>
<evidence type="ECO:0000313" key="5">
    <source>
        <dbReference type="Proteomes" id="UP000005990"/>
    </source>
</evidence>
<keyword evidence="1 4" id="KW-0238">DNA-binding</keyword>
<evidence type="ECO:0000256" key="2">
    <source>
        <dbReference type="SAM" id="Phobius"/>
    </source>
</evidence>
<dbReference type="SMART" id="SM00530">
    <property type="entry name" value="HTH_XRE"/>
    <property type="match status" value="1"/>
</dbReference>
<accession>E4KQM6</accession>
<feature type="transmembrane region" description="Helical" evidence="2">
    <location>
        <begin position="103"/>
        <end position="125"/>
    </location>
</feature>
<feature type="transmembrane region" description="Helical" evidence="2">
    <location>
        <begin position="195"/>
        <end position="214"/>
    </location>
</feature>
<feature type="transmembrane region" description="Helical" evidence="2">
    <location>
        <begin position="226"/>
        <end position="245"/>
    </location>
</feature>
<reference evidence="4 5" key="1">
    <citation type="submission" date="2010-10" db="EMBL/GenBank/DDBJ databases">
        <authorList>
            <person name="Durkin A.S."/>
            <person name="Madupu R."/>
            <person name="Torralba M."/>
            <person name="Gillis M."/>
            <person name="Methe B."/>
            <person name="Sutton G."/>
            <person name="Nelson K.E."/>
        </authorList>
    </citation>
    <scope>NUCLEOTIDE SEQUENCE [LARGE SCALE GENOMIC DNA]</scope>
    <source>
        <strain evidence="4 5">ACS-139-V-Col8</strain>
    </source>
</reference>
<dbReference type="STRING" id="908337.HMPREF9257_0585"/>
<dbReference type="Gene3D" id="1.10.260.40">
    <property type="entry name" value="lambda repressor-like DNA-binding domains"/>
    <property type="match status" value="1"/>
</dbReference>
<dbReference type="InterPro" id="IPR001387">
    <property type="entry name" value="Cro/C1-type_HTH"/>
</dbReference>
<dbReference type="CDD" id="cd00093">
    <property type="entry name" value="HTH_XRE"/>
    <property type="match status" value="1"/>
</dbReference>
<keyword evidence="2" id="KW-1133">Transmembrane helix</keyword>
<dbReference type="Pfam" id="PF01381">
    <property type="entry name" value="HTH_3"/>
    <property type="match status" value="1"/>
</dbReference>
<dbReference type="InterPro" id="IPR010982">
    <property type="entry name" value="Lambda_DNA-bd_dom_sf"/>
</dbReference>
<organism evidence="4 5">
    <name type="scientific">Eremococcus coleocola ACS-139-V-Col8</name>
    <dbReference type="NCBI Taxonomy" id="908337"/>
    <lineage>
        <taxon>Bacteria</taxon>
        <taxon>Bacillati</taxon>
        <taxon>Bacillota</taxon>
        <taxon>Bacilli</taxon>
        <taxon>Lactobacillales</taxon>
        <taxon>Aerococcaceae</taxon>
        <taxon>Eremococcus</taxon>
    </lineage>
</organism>
<feature type="transmembrane region" description="Helical" evidence="2">
    <location>
        <begin position="277"/>
        <end position="295"/>
    </location>
</feature>
<dbReference type="Proteomes" id="UP000005990">
    <property type="component" value="Unassembled WGS sequence"/>
</dbReference>
<dbReference type="PANTHER" id="PTHR46558">
    <property type="entry name" value="TRACRIPTIONAL REGULATORY PROTEIN-RELATED-RELATED"/>
    <property type="match status" value="1"/>
</dbReference>
<evidence type="ECO:0000259" key="3">
    <source>
        <dbReference type="PROSITE" id="PS50943"/>
    </source>
</evidence>
<dbReference type="EMBL" id="AENN01000017">
    <property type="protein sequence ID" value="EFR30669.1"/>
    <property type="molecule type" value="Genomic_DNA"/>
</dbReference>
<evidence type="ECO:0000256" key="1">
    <source>
        <dbReference type="ARBA" id="ARBA00023125"/>
    </source>
</evidence>
<feature type="domain" description="HTH cro/C1-type" evidence="3">
    <location>
        <begin position="7"/>
        <end position="61"/>
    </location>
</feature>
<dbReference type="AlphaFoldDB" id="E4KQM6"/>
<protein>
    <submittedName>
        <fullName evidence="4">DNA-binding helix-turn-helix protein</fullName>
    </submittedName>
</protein>
<proteinExistence type="predicted"/>
<dbReference type="SUPFAM" id="SSF47413">
    <property type="entry name" value="lambda repressor-like DNA-binding domains"/>
    <property type="match status" value="1"/>
</dbReference>
<gene>
    <name evidence="4" type="ORF">HMPREF9257_0585</name>
</gene>